<proteinExistence type="predicted"/>
<evidence type="ECO:0000313" key="2">
    <source>
        <dbReference type="EMBL" id="AWN03680.1"/>
    </source>
</evidence>
<name>A0A2U8UJ87_9CAUD</name>
<dbReference type="InterPro" id="IPR022637">
    <property type="entry name" value="DNA_polIII_beta_cen"/>
</dbReference>
<accession>A0A2U8UJ87</accession>
<dbReference type="KEGG" id="vg:54992224"/>
<dbReference type="InterPro" id="IPR046938">
    <property type="entry name" value="DNA_clamp_sf"/>
</dbReference>
<dbReference type="SUPFAM" id="SSF55979">
    <property type="entry name" value="DNA clamp"/>
    <property type="match status" value="1"/>
</dbReference>
<sequence length="241" mass="26335">MTTAAFTADSTAFVRLIETAAVFGGQDDTLPMLCAVRLERHGHQLVAAATDRFRMGVVRIDAKWDDAAPADWATLIAREDVAQIVASFKNKGQTRTRAQITVAAQADPEQPHRVAAQLVIDKAGSPITLTVDTLEAEFPKWRQLIKTSTAAADEPSPERVGILNLDYLKTFDKAKWSTNDNLTVEYPADPSRPVIITCGQHFLGLQMPLRENSRADWDDILTSEQPGRENLGLTAPLAATA</sequence>
<gene>
    <name evidence="2" type="primary">60</name>
    <name evidence="2" type="ORF">PBI_JACE_60</name>
</gene>
<feature type="domain" description="DNA polymerase III beta sliding clamp central" evidence="1">
    <location>
        <begin position="10"/>
        <end position="82"/>
    </location>
</feature>
<dbReference type="GO" id="GO:0009360">
    <property type="term" value="C:DNA polymerase III complex"/>
    <property type="evidence" value="ECO:0007669"/>
    <property type="project" value="InterPro"/>
</dbReference>
<dbReference type="GeneID" id="54992224"/>
<reference evidence="2 3" key="1">
    <citation type="submission" date="2018-03" db="EMBL/GenBank/DDBJ databases">
        <authorList>
            <person name="Garlena R.A."/>
            <person name="Russell D.A."/>
            <person name="Pope W.H."/>
            <person name="Jacobs-Sera D."/>
            <person name="Hatfull G.F."/>
        </authorList>
    </citation>
    <scope>NUCLEOTIDE SEQUENCE [LARGE SCALE GENOMIC DNA]</scope>
</reference>
<dbReference type="GO" id="GO:0006260">
    <property type="term" value="P:DNA replication"/>
    <property type="evidence" value="ECO:0007669"/>
    <property type="project" value="InterPro"/>
</dbReference>
<dbReference type="GO" id="GO:0008408">
    <property type="term" value="F:3'-5' exonuclease activity"/>
    <property type="evidence" value="ECO:0007669"/>
    <property type="project" value="InterPro"/>
</dbReference>
<evidence type="ECO:0000313" key="3">
    <source>
        <dbReference type="Proteomes" id="UP000246975"/>
    </source>
</evidence>
<dbReference type="RefSeq" id="YP_009801706.1">
    <property type="nucleotide sequence ID" value="NC_047974.1"/>
</dbReference>
<evidence type="ECO:0000259" key="1">
    <source>
        <dbReference type="Pfam" id="PF02767"/>
    </source>
</evidence>
<dbReference type="Pfam" id="PF02767">
    <property type="entry name" value="DNA_pol3_beta_2"/>
    <property type="match status" value="1"/>
</dbReference>
<dbReference type="Gene3D" id="3.10.150.10">
    <property type="entry name" value="DNA Polymerase III, subunit A, domain 2"/>
    <property type="match status" value="1"/>
</dbReference>
<dbReference type="Proteomes" id="UP000246975">
    <property type="component" value="Segment"/>
</dbReference>
<dbReference type="EMBL" id="MH153804">
    <property type="protein sequence ID" value="AWN03680.1"/>
    <property type="molecule type" value="Genomic_DNA"/>
</dbReference>
<organism evidence="2 3">
    <name type="scientific">Gordonia phage Jace</name>
    <dbReference type="NCBI Taxonomy" id="2182360"/>
    <lineage>
        <taxon>Viruses</taxon>
        <taxon>Duplodnaviria</taxon>
        <taxon>Heunggongvirae</taxon>
        <taxon>Uroviricota</taxon>
        <taxon>Caudoviricetes</taxon>
        <taxon>Jacevirus</taxon>
        <taxon>Jacevirus jace</taxon>
    </lineage>
</organism>
<keyword evidence="3" id="KW-1185">Reference proteome</keyword>
<dbReference type="GO" id="GO:0003887">
    <property type="term" value="F:DNA-directed DNA polymerase activity"/>
    <property type="evidence" value="ECO:0007669"/>
    <property type="project" value="InterPro"/>
</dbReference>
<protein>
    <submittedName>
        <fullName evidence="2">DNA polymerase beta subunit</fullName>
    </submittedName>
</protein>